<dbReference type="EMBL" id="MU267593">
    <property type="protein sequence ID" value="KAH7916132.1"/>
    <property type="molecule type" value="Genomic_DNA"/>
</dbReference>
<keyword evidence="2" id="KW-1185">Reference proteome</keyword>
<comment type="caution">
    <text evidence="1">The sequence shown here is derived from an EMBL/GenBank/DDBJ whole genome shotgun (WGS) entry which is preliminary data.</text>
</comment>
<proteinExistence type="predicted"/>
<evidence type="ECO:0000313" key="1">
    <source>
        <dbReference type="EMBL" id="KAH7916132.1"/>
    </source>
</evidence>
<sequence length="760" mass="84119">MPVPVPVLSKPSAHPVYKPPKTGDSAKYQSSVFSQLKQTLPVSPTGPPPSFGSRDQWINSLPSWRRTKTRRIWEDDSDRRPATAMEHSNQSFPHGLMQTGNASTIKGAHVQTCIPPLSVWALDENMHTGSTYGYCSQAGAIDQEMDLDHVDVDLDSCDHEGSWDICASTKLTTHGIDPPSSLATEYAWSQLDGMDCELDAGVFSPVLEDDSPGMVHSGELGSSPVGPLTPFGDYIDRAVSATHPSMFYNALVAKTRDAPYSHEGLCGPECNQYASLDAAKDVPVSEACSSVSLPYKKLAEPIADWMISYVWKACAHALRLPSSVCRYRASPIDLELNPVPTYLAGSVHSLLMSTLLQPSAILLALWYIARLPIRLKGVEDSVKEARFRAELFADRCTSDGDVAGNPTFRLIVLGCMLANKWLDDHTFSNKTWHTISGVPTQSLNKLEFLALEIFCHDLSITPSAWSEWLNHLLSYHQLLSSHIHPQPISRPSSSPHSIIRTTIEEIARTPESAGNPVFLGLEQRTQEKLGMDTSPYQSNVDGVEIDLDEDGPLREEYLPKRRTSNGSSYARQGVVVNSRPPLSTKNHFANYQLGVALPPPAKWSPAGDEPIFRERNLANGHYMAVQPLAPQYAPPVSAPYQQWPSGTAYVPVFEPSPFQHGFPHHPVSYPYGVSMNLSHVRSQSQSYCEMENFVPSHGHSYSQPRYDYRCSDVPISADRMGPASQPNGSWPPMEYYRYRSDYRNFGPHSSINPQSTWARA</sequence>
<reference evidence="1" key="1">
    <citation type="journal article" date="2021" name="New Phytol.">
        <title>Evolutionary innovations through gain and loss of genes in the ectomycorrhizal Boletales.</title>
        <authorList>
            <person name="Wu G."/>
            <person name="Miyauchi S."/>
            <person name="Morin E."/>
            <person name="Kuo A."/>
            <person name="Drula E."/>
            <person name="Varga T."/>
            <person name="Kohler A."/>
            <person name="Feng B."/>
            <person name="Cao Y."/>
            <person name="Lipzen A."/>
            <person name="Daum C."/>
            <person name="Hundley H."/>
            <person name="Pangilinan J."/>
            <person name="Johnson J."/>
            <person name="Barry K."/>
            <person name="LaButti K."/>
            <person name="Ng V."/>
            <person name="Ahrendt S."/>
            <person name="Min B."/>
            <person name="Choi I.G."/>
            <person name="Park H."/>
            <person name="Plett J.M."/>
            <person name="Magnuson J."/>
            <person name="Spatafora J.W."/>
            <person name="Nagy L.G."/>
            <person name="Henrissat B."/>
            <person name="Grigoriev I.V."/>
            <person name="Yang Z.L."/>
            <person name="Xu J."/>
            <person name="Martin F.M."/>
        </authorList>
    </citation>
    <scope>NUCLEOTIDE SEQUENCE</scope>
    <source>
        <strain evidence="1">ATCC 28755</strain>
    </source>
</reference>
<protein>
    <submittedName>
        <fullName evidence="1">Uncharacterized protein</fullName>
    </submittedName>
</protein>
<organism evidence="1 2">
    <name type="scientific">Hygrophoropsis aurantiaca</name>
    <dbReference type="NCBI Taxonomy" id="72124"/>
    <lineage>
        <taxon>Eukaryota</taxon>
        <taxon>Fungi</taxon>
        <taxon>Dikarya</taxon>
        <taxon>Basidiomycota</taxon>
        <taxon>Agaricomycotina</taxon>
        <taxon>Agaricomycetes</taxon>
        <taxon>Agaricomycetidae</taxon>
        <taxon>Boletales</taxon>
        <taxon>Coniophorineae</taxon>
        <taxon>Hygrophoropsidaceae</taxon>
        <taxon>Hygrophoropsis</taxon>
    </lineage>
</organism>
<accession>A0ACB8AS38</accession>
<gene>
    <name evidence="1" type="ORF">BJ138DRAFT_996387</name>
</gene>
<dbReference type="Proteomes" id="UP000790377">
    <property type="component" value="Unassembled WGS sequence"/>
</dbReference>
<name>A0ACB8AS38_9AGAM</name>
<evidence type="ECO:0000313" key="2">
    <source>
        <dbReference type="Proteomes" id="UP000790377"/>
    </source>
</evidence>